<dbReference type="EMBL" id="UZAH01026345">
    <property type="protein sequence ID" value="VDO79211.1"/>
    <property type="molecule type" value="Genomic_DNA"/>
</dbReference>
<evidence type="ECO:0000313" key="2">
    <source>
        <dbReference type="Proteomes" id="UP000050761"/>
    </source>
</evidence>
<organism evidence="2 3">
    <name type="scientific">Heligmosomoides polygyrus</name>
    <name type="common">Parasitic roundworm</name>
    <dbReference type="NCBI Taxonomy" id="6339"/>
    <lineage>
        <taxon>Eukaryota</taxon>
        <taxon>Metazoa</taxon>
        <taxon>Ecdysozoa</taxon>
        <taxon>Nematoda</taxon>
        <taxon>Chromadorea</taxon>
        <taxon>Rhabditida</taxon>
        <taxon>Rhabditina</taxon>
        <taxon>Rhabditomorpha</taxon>
        <taxon>Strongyloidea</taxon>
        <taxon>Heligmosomidae</taxon>
        <taxon>Heligmosomoides</taxon>
    </lineage>
</organism>
<dbReference type="AlphaFoldDB" id="A0A183FNL3"/>
<protein>
    <submittedName>
        <fullName evidence="3">Secreted protein</fullName>
    </submittedName>
</protein>
<evidence type="ECO:0000313" key="1">
    <source>
        <dbReference type="EMBL" id="VDO79211.1"/>
    </source>
</evidence>
<reference evidence="3" key="2">
    <citation type="submission" date="2019-09" db="UniProtKB">
        <authorList>
            <consortium name="WormBaseParasite"/>
        </authorList>
    </citation>
    <scope>IDENTIFICATION</scope>
</reference>
<dbReference type="Proteomes" id="UP000050761">
    <property type="component" value="Unassembled WGS sequence"/>
</dbReference>
<evidence type="ECO:0000313" key="3">
    <source>
        <dbReference type="WBParaSite" id="HPBE_0000909901-mRNA-1"/>
    </source>
</evidence>
<accession>A0A183FNL3</accession>
<dbReference type="WBParaSite" id="HPBE_0000909901-mRNA-1">
    <property type="protein sequence ID" value="HPBE_0000909901-mRNA-1"/>
    <property type="gene ID" value="HPBE_0000909901"/>
</dbReference>
<proteinExistence type="predicted"/>
<name>A0A183FNL3_HELPZ</name>
<reference evidence="1 2" key="1">
    <citation type="submission" date="2018-11" db="EMBL/GenBank/DDBJ databases">
        <authorList>
            <consortium name="Pathogen Informatics"/>
        </authorList>
    </citation>
    <scope>NUCLEOTIDE SEQUENCE [LARGE SCALE GENOMIC DNA]</scope>
</reference>
<keyword evidence="2" id="KW-1185">Reference proteome</keyword>
<sequence>MIVKRLLALAPTATSDPDNSLNLLGTSLLSAAGLLSGLSSRYDMSGPPNPVTCWVVLERSNGGAVV</sequence>
<accession>A0A3P7XX56</accession>
<gene>
    <name evidence="1" type="ORF">HPBE_LOCUS9100</name>
</gene>